<dbReference type="OMA" id="KLMFRCN"/>
<evidence type="ECO:0008006" key="3">
    <source>
        <dbReference type="Google" id="ProtNLM"/>
    </source>
</evidence>
<organism evidence="1 2">
    <name type="scientific">Rhizophagus irregularis (strain DAOM 197198w)</name>
    <name type="common">Glomus intraradices</name>
    <dbReference type="NCBI Taxonomy" id="1432141"/>
    <lineage>
        <taxon>Eukaryota</taxon>
        <taxon>Fungi</taxon>
        <taxon>Fungi incertae sedis</taxon>
        <taxon>Mucoromycota</taxon>
        <taxon>Glomeromycotina</taxon>
        <taxon>Glomeromycetes</taxon>
        <taxon>Glomerales</taxon>
        <taxon>Glomeraceae</taxon>
        <taxon>Rhizophagus</taxon>
    </lineage>
</organism>
<dbReference type="Proteomes" id="UP000022910">
    <property type="component" value="Unassembled WGS sequence"/>
</dbReference>
<reference evidence="1 2" key="1">
    <citation type="submission" date="2014-02" db="EMBL/GenBank/DDBJ databases">
        <title>Single nucleus genome sequencing reveals high similarity among nuclei of an endomycorrhizal fungus.</title>
        <authorList>
            <person name="Lin K."/>
            <person name="Geurts R."/>
            <person name="Zhang Z."/>
            <person name="Limpens E."/>
            <person name="Saunders D.G."/>
            <person name="Mu D."/>
            <person name="Pang E."/>
            <person name="Cao H."/>
            <person name="Cha H."/>
            <person name="Lin T."/>
            <person name="Zhou Q."/>
            <person name="Shang Y."/>
            <person name="Li Y."/>
            <person name="Ivanov S."/>
            <person name="Sharma T."/>
            <person name="Velzen R.V."/>
            <person name="Ruijter N.D."/>
            <person name="Aanen D.K."/>
            <person name="Win J."/>
            <person name="Kamoun S."/>
            <person name="Bisseling T."/>
            <person name="Huang S."/>
        </authorList>
    </citation>
    <scope>NUCLEOTIDE SEQUENCE [LARGE SCALE GENOMIC DNA]</scope>
    <source>
        <strain evidence="2">DAOM197198w</strain>
    </source>
</reference>
<dbReference type="OrthoDB" id="5511684at2759"/>
<protein>
    <recommendedName>
        <fullName evidence="3">HNH domain-containing protein</fullName>
    </recommendedName>
</protein>
<proteinExistence type="predicted"/>
<evidence type="ECO:0000313" key="2">
    <source>
        <dbReference type="Proteomes" id="UP000022910"/>
    </source>
</evidence>
<dbReference type="STRING" id="1432141.A0A015L4G2"/>
<keyword evidence="2" id="KW-1185">Reference proteome</keyword>
<gene>
    <name evidence="1" type="ORF">RirG_114970</name>
</gene>
<evidence type="ECO:0000313" key="1">
    <source>
        <dbReference type="EMBL" id="EXX67376.1"/>
    </source>
</evidence>
<dbReference type="AlphaFoldDB" id="A0A015L4G2"/>
<dbReference type="HOGENOM" id="CLU_061917_0_0_1"/>
<comment type="caution">
    <text evidence="1">The sequence shown here is derived from an EMBL/GenBank/DDBJ whole genome shotgun (WGS) entry which is preliminary data.</text>
</comment>
<name>A0A015L4G2_RHIIW</name>
<dbReference type="EMBL" id="JEMT01017808">
    <property type="protein sequence ID" value="EXX67376.1"/>
    <property type="molecule type" value="Genomic_DNA"/>
</dbReference>
<sequence>MQSKRAQAYDNWKVYSSEGKLMFRCNSKKIAWYLSRNLANQIAHDSIQLNFQSKGLGHVGDAYHLEDKSNLCVCCGASEDLTMHHVVPDMYRRHMPEVLKSHASYDVLLMCVRCHASYEKAANELKKKIAINFNMPLNGNGQSRIRLYNNIKIKKAASALNRIGIPEDRMRELKDILLTWHQQATDKTNDKLDNIIEKALMLPDYERNDEFVEHGKYVVNQLLKDCHYLTGLENNSIKKKWPKLEEFIYLWRDHFLKNMEPKFLSKFWKVNNNIYVIR</sequence>
<accession>A0A015L4G2</accession>
<dbReference type="SMR" id="A0A015L4G2"/>